<sequence length="73" mass="7616">MVISSAVRTAPNPGIFLVKNFTAAFVANAPPALVAIISAKLLASPNDVPISGTEYPHCVGSIIEPIKPPLFLF</sequence>
<accession>A0A8S5UNZ6</accession>
<proteinExistence type="predicted"/>
<name>A0A8S5UNZ6_9CAUD</name>
<reference evidence="1" key="1">
    <citation type="journal article" date="2021" name="Proc. Natl. Acad. Sci. U.S.A.">
        <title>A Catalog of Tens of Thousands of Viruses from Human Metagenomes Reveals Hidden Associations with Chronic Diseases.</title>
        <authorList>
            <person name="Tisza M.J."/>
            <person name="Buck C.B."/>
        </authorList>
    </citation>
    <scope>NUCLEOTIDE SEQUENCE</scope>
    <source>
        <strain evidence="1">CtG4L18</strain>
    </source>
</reference>
<evidence type="ECO:0000313" key="1">
    <source>
        <dbReference type="EMBL" id="DAF96155.1"/>
    </source>
</evidence>
<dbReference type="EMBL" id="BK016114">
    <property type="protein sequence ID" value="DAF96155.1"/>
    <property type="molecule type" value="Genomic_DNA"/>
</dbReference>
<organism evidence="1">
    <name type="scientific">Podoviridae sp. ctG4L18</name>
    <dbReference type="NCBI Taxonomy" id="2825234"/>
    <lineage>
        <taxon>Viruses</taxon>
        <taxon>Duplodnaviria</taxon>
        <taxon>Heunggongvirae</taxon>
        <taxon>Uroviricota</taxon>
        <taxon>Caudoviricetes</taxon>
    </lineage>
</organism>
<protein>
    <submittedName>
        <fullName evidence="1">Uncharacterized protein</fullName>
    </submittedName>
</protein>